<organism evidence="7 8">
    <name type="scientific">Pseudomonas savastanoi</name>
    <name type="common">Pseudomonas syringae pv. savastanoi</name>
    <dbReference type="NCBI Taxonomy" id="29438"/>
    <lineage>
        <taxon>Bacteria</taxon>
        <taxon>Pseudomonadati</taxon>
        <taxon>Pseudomonadota</taxon>
        <taxon>Gammaproteobacteria</taxon>
        <taxon>Pseudomonadales</taxon>
        <taxon>Pseudomonadaceae</taxon>
        <taxon>Pseudomonas</taxon>
    </lineage>
</organism>
<dbReference type="EC" id="2.7.7.65" evidence="3"/>
<dbReference type="GO" id="GO:1902201">
    <property type="term" value="P:negative regulation of bacterial-type flagellum-dependent cell motility"/>
    <property type="evidence" value="ECO:0007669"/>
    <property type="project" value="TreeGrafter"/>
</dbReference>
<keyword evidence="5" id="KW-1133">Transmembrane helix</keyword>
<evidence type="ECO:0000313" key="8">
    <source>
        <dbReference type="Proteomes" id="UP000272241"/>
    </source>
</evidence>
<dbReference type="NCBIfam" id="TIGR00254">
    <property type="entry name" value="GGDEF"/>
    <property type="match status" value="1"/>
</dbReference>
<sequence>MPSALSSSSPLVSIWYFPHFCISRKKSPISASTCCLYCASWKLRHCANLSPKQHEARQIRASCLAPVSELRLQPLQKLRHHCDPVRACLRMLNPDQPIDRCTWHYDATLWHASLMPGLQVRPSACRQWQLIAKGLSMAPEQSGPVFRKTRCTGSHLLWRQVLKRDLRLASWLIFVVCACVVMLMAWQAWTARRNTLENIQTSTINLAGALSTYTDGIFKQSELMLIGLTERVERDGAGPEQIERLRWVIAREMGALPQIGTVSLYNADGICTFSTNPKAIGVNSTQREFFQHHLQTPDKAPYIGPTIRSRASGEWVISVSRRINHPDSSFAGLMVVTIGVDHLLKFYSDIQVGKTGIISLTSTAGQLRVRYPHLEAEIGRDLSSTPIFTSERNRPSGTTQFVSRIDGVARFYAFKRSAVYPIVTVVALGQKEAMLDWLGQTKQSILVMLVLLGLVVGLGIRLIGHIHSRIRAEDQLLDSQAALIQLNQHLEFIASEDKLTGLANRRRFDQFLEVEFKRARRERSLLSLILIDADHFKRYNDHYGHLAGDECLVALARVVEQCIRRPGDVAARYGGEEIAVVLPGTDESSARQVAENILQAIRDEQIEHPASPFGIVTVSLGVATFVGTDRQLDQRSLIELADRALYAAKSQGRNRVNVASEIATSTLPAWTRVKASADPQTGSRPTAEWRD</sequence>
<comment type="caution">
    <text evidence="7">The sequence shown here is derived from an EMBL/GenBank/DDBJ whole genome shotgun (WGS) entry which is preliminary data.</text>
</comment>
<dbReference type="GO" id="GO:0043709">
    <property type="term" value="P:cell adhesion involved in single-species biofilm formation"/>
    <property type="evidence" value="ECO:0007669"/>
    <property type="project" value="TreeGrafter"/>
</dbReference>
<dbReference type="PANTHER" id="PTHR45138">
    <property type="entry name" value="REGULATORY COMPONENTS OF SENSORY TRANSDUCTION SYSTEM"/>
    <property type="match status" value="1"/>
</dbReference>
<dbReference type="PROSITE" id="PS50887">
    <property type="entry name" value="GGDEF"/>
    <property type="match status" value="1"/>
</dbReference>
<dbReference type="Gene3D" id="3.30.70.270">
    <property type="match status" value="1"/>
</dbReference>
<feature type="transmembrane region" description="Helical" evidence="5">
    <location>
        <begin position="445"/>
        <end position="463"/>
    </location>
</feature>
<comment type="cofactor">
    <cofactor evidence="1">
        <name>Mg(2+)</name>
        <dbReference type="ChEBI" id="CHEBI:18420"/>
    </cofactor>
</comment>
<dbReference type="InterPro" id="IPR043128">
    <property type="entry name" value="Rev_trsase/Diguanyl_cyclase"/>
</dbReference>
<accession>A0A3M6AFH8</accession>
<dbReference type="CDD" id="cd12915">
    <property type="entry name" value="PDC2_DGC_like"/>
    <property type="match status" value="1"/>
</dbReference>
<reference evidence="7 8" key="1">
    <citation type="submission" date="2018-08" db="EMBL/GenBank/DDBJ databases">
        <title>Recombination of ecologically and evolutionarily significant loci maintains genetic cohesion in the Pseudomonas syringae species complex.</title>
        <authorList>
            <person name="Dillon M."/>
            <person name="Thakur S."/>
            <person name="Almeida R.N.D."/>
            <person name="Weir B.S."/>
            <person name="Guttman D.S."/>
        </authorList>
    </citation>
    <scope>NUCLEOTIDE SEQUENCE [LARGE SCALE GENOMIC DNA]</scope>
    <source>
        <strain evidence="7 8">ICMP 11895</strain>
    </source>
</reference>
<dbReference type="InterPro" id="IPR000160">
    <property type="entry name" value="GGDEF_dom"/>
</dbReference>
<keyword evidence="5" id="KW-0812">Transmembrane</keyword>
<protein>
    <recommendedName>
        <fullName evidence="3">diguanylate cyclase</fullName>
        <ecNumber evidence="3">2.7.7.65</ecNumber>
    </recommendedName>
</protein>
<dbReference type="PANTHER" id="PTHR45138:SF9">
    <property type="entry name" value="DIGUANYLATE CYCLASE DGCM-RELATED"/>
    <property type="match status" value="1"/>
</dbReference>
<dbReference type="SUPFAM" id="SSF55073">
    <property type="entry name" value="Nucleotide cyclase"/>
    <property type="match status" value="1"/>
</dbReference>
<evidence type="ECO:0000256" key="4">
    <source>
        <dbReference type="ARBA" id="ARBA00034247"/>
    </source>
</evidence>
<feature type="transmembrane region" description="Helical" evidence="5">
    <location>
        <begin position="168"/>
        <end position="189"/>
    </location>
</feature>
<keyword evidence="5" id="KW-0472">Membrane</keyword>
<dbReference type="Gene3D" id="3.30.450.20">
    <property type="entry name" value="PAS domain"/>
    <property type="match status" value="2"/>
</dbReference>
<dbReference type="InterPro" id="IPR050469">
    <property type="entry name" value="Diguanylate_Cyclase"/>
</dbReference>
<dbReference type="EMBL" id="RBUO01000200">
    <property type="protein sequence ID" value="RMV17945.1"/>
    <property type="molecule type" value="Genomic_DNA"/>
</dbReference>
<evidence type="ECO:0000313" key="7">
    <source>
        <dbReference type="EMBL" id="RMV17945.1"/>
    </source>
</evidence>
<dbReference type="CDD" id="cd01949">
    <property type="entry name" value="GGDEF"/>
    <property type="match status" value="1"/>
</dbReference>
<dbReference type="AlphaFoldDB" id="A0A3M6AFH8"/>
<dbReference type="GO" id="GO:0005886">
    <property type="term" value="C:plasma membrane"/>
    <property type="evidence" value="ECO:0007669"/>
    <property type="project" value="UniProtKB-SubCell"/>
</dbReference>
<evidence type="ECO:0000256" key="3">
    <source>
        <dbReference type="ARBA" id="ARBA00012528"/>
    </source>
</evidence>
<dbReference type="InterPro" id="IPR054327">
    <property type="entry name" value="His-kinase-like_sensor"/>
</dbReference>
<evidence type="ECO:0000259" key="6">
    <source>
        <dbReference type="PROSITE" id="PS50887"/>
    </source>
</evidence>
<dbReference type="FunFam" id="3.30.70.270:FF:000001">
    <property type="entry name" value="Diguanylate cyclase domain protein"/>
    <property type="match status" value="1"/>
</dbReference>
<dbReference type="InterPro" id="IPR029787">
    <property type="entry name" value="Nucleotide_cyclase"/>
</dbReference>
<gene>
    <name evidence="7" type="ORF">ALP15_05238</name>
</gene>
<name>A0A3M6AFH8_PSESS</name>
<dbReference type="Proteomes" id="UP000272241">
    <property type="component" value="Unassembled WGS sequence"/>
</dbReference>
<evidence type="ECO:0000256" key="5">
    <source>
        <dbReference type="SAM" id="Phobius"/>
    </source>
</evidence>
<dbReference type="GO" id="GO:0052621">
    <property type="term" value="F:diguanylate cyclase activity"/>
    <property type="evidence" value="ECO:0007669"/>
    <property type="project" value="UniProtKB-EC"/>
</dbReference>
<evidence type="ECO:0000256" key="1">
    <source>
        <dbReference type="ARBA" id="ARBA00001946"/>
    </source>
</evidence>
<comment type="subcellular location">
    <subcellularLocation>
        <location evidence="2">Cell inner membrane</location>
    </subcellularLocation>
</comment>
<feature type="domain" description="GGDEF" evidence="6">
    <location>
        <begin position="524"/>
        <end position="661"/>
    </location>
</feature>
<proteinExistence type="predicted"/>
<dbReference type="Pfam" id="PF00990">
    <property type="entry name" value="GGDEF"/>
    <property type="match status" value="1"/>
</dbReference>
<comment type="catalytic activity">
    <reaction evidence="4">
        <text>2 GTP = 3',3'-c-di-GMP + 2 diphosphate</text>
        <dbReference type="Rhea" id="RHEA:24898"/>
        <dbReference type="ChEBI" id="CHEBI:33019"/>
        <dbReference type="ChEBI" id="CHEBI:37565"/>
        <dbReference type="ChEBI" id="CHEBI:58805"/>
        <dbReference type="EC" id="2.7.7.65"/>
    </reaction>
</comment>
<evidence type="ECO:0000256" key="2">
    <source>
        <dbReference type="ARBA" id="ARBA00004533"/>
    </source>
</evidence>
<dbReference type="Pfam" id="PF22588">
    <property type="entry name" value="dCache_1_like"/>
    <property type="match status" value="1"/>
</dbReference>
<dbReference type="CDD" id="cd12914">
    <property type="entry name" value="PDC1_DGC_like"/>
    <property type="match status" value="1"/>
</dbReference>
<dbReference type="SMART" id="SM00267">
    <property type="entry name" value="GGDEF"/>
    <property type="match status" value="1"/>
</dbReference>